<comment type="similarity">
    <text evidence="2 3">Belongs to the small heat shock protein (HSP20) family.</text>
</comment>
<accession>X5MCB4</accession>
<dbReference type="Proteomes" id="UP000032160">
    <property type="component" value="Chromosome I"/>
</dbReference>
<evidence type="ECO:0000256" key="1">
    <source>
        <dbReference type="ARBA" id="ARBA00023016"/>
    </source>
</evidence>
<dbReference type="KEGG" id="pect:BN1012_Phect793"/>
<dbReference type="PANTHER" id="PTHR47062:SF1">
    <property type="entry name" value="SMALL HEAT SHOCK PROTEIN IBPA"/>
    <property type="match status" value="1"/>
</dbReference>
<dbReference type="InterPro" id="IPR002068">
    <property type="entry name" value="A-crystallin/Hsp20_dom"/>
</dbReference>
<dbReference type="STRING" id="1458461.BN1012_Phect793"/>
<evidence type="ECO:0000259" key="4">
    <source>
        <dbReference type="PROSITE" id="PS01031"/>
    </source>
</evidence>
<dbReference type="EMBL" id="HG966617">
    <property type="protein sequence ID" value="CDO59007.1"/>
    <property type="molecule type" value="Genomic_DNA"/>
</dbReference>
<dbReference type="AlphaFoldDB" id="X5MCB4"/>
<dbReference type="CDD" id="cd06470">
    <property type="entry name" value="ACD_IbpA-B_like"/>
    <property type="match status" value="1"/>
</dbReference>
<dbReference type="HOGENOM" id="CLU_046737_4_2_5"/>
<dbReference type="InterPro" id="IPR008978">
    <property type="entry name" value="HSP20-like_chaperone"/>
</dbReference>
<sequence length="155" mass="17286">MRAYDFSPLYRSAIGFDRLAGMLDSASRLDAQAPSYPPFNVERVDENDTRVTMAVAGFTEDELEIEVKDQTLTISGKKSEESDDRTYLHRGIAARNFERRFQLADHVQVTGAKLENGLLHVDTRREIPEALKPRTISIQAANSDGQKTIEGSQAA</sequence>
<dbReference type="PROSITE" id="PS01031">
    <property type="entry name" value="SHSP"/>
    <property type="match status" value="1"/>
</dbReference>
<dbReference type="RefSeq" id="WP_043949796.1">
    <property type="nucleotide sequence ID" value="NZ_HG966617.1"/>
</dbReference>
<dbReference type="OrthoDB" id="9810618at2"/>
<evidence type="ECO:0000313" key="5">
    <source>
        <dbReference type="EMBL" id="CDO59007.1"/>
    </source>
</evidence>
<evidence type="ECO:0000256" key="3">
    <source>
        <dbReference type="RuleBase" id="RU003616"/>
    </source>
</evidence>
<protein>
    <submittedName>
        <fullName evidence="5">16 kDa heat shock protein A</fullName>
    </submittedName>
</protein>
<name>X5MCB4_9HYPH</name>
<dbReference type="Pfam" id="PF00011">
    <property type="entry name" value="HSP20"/>
    <property type="match status" value="1"/>
</dbReference>
<organism evidence="5 6">
    <name type="scientific">Candidatus Phaeomarinibacter ectocarpi</name>
    <dbReference type="NCBI Taxonomy" id="1458461"/>
    <lineage>
        <taxon>Bacteria</taxon>
        <taxon>Pseudomonadati</taxon>
        <taxon>Pseudomonadota</taxon>
        <taxon>Alphaproteobacteria</taxon>
        <taxon>Hyphomicrobiales</taxon>
        <taxon>Parvibaculaceae</taxon>
        <taxon>Candidatus Phaeomarinibacter</taxon>
    </lineage>
</organism>
<dbReference type="PANTHER" id="PTHR47062">
    <property type="match status" value="1"/>
</dbReference>
<evidence type="ECO:0000256" key="2">
    <source>
        <dbReference type="PROSITE-ProRule" id="PRU00285"/>
    </source>
</evidence>
<dbReference type="InterPro" id="IPR037913">
    <property type="entry name" value="ACD_IbpA/B"/>
</dbReference>
<dbReference type="SUPFAM" id="SSF49764">
    <property type="entry name" value="HSP20-like chaperones"/>
    <property type="match status" value="1"/>
</dbReference>
<dbReference type="PATRIC" id="fig|1458461.3.peg.793"/>
<keyword evidence="6" id="KW-1185">Reference proteome</keyword>
<evidence type="ECO:0000313" key="6">
    <source>
        <dbReference type="Proteomes" id="UP000032160"/>
    </source>
</evidence>
<proteinExistence type="inferred from homology"/>
<reference evidence="5 6" key="1">
    <citation type="journal article" date="2014" name="Front. Genet.">
        <title>Genome and metabolic network of "Candidatus Phaeomarinobacter ectocarpi" Ec32, a new candidate genus of Alphaproteobacteria frequently associated with brown algae.</title>
        <authorList>
            <person name="Dittami S.M."/>
            <person name="Barbeyron T."/>
            <person name="Boyen C."/>
            <person name="Cambefort J."/>
            <person name="Collet G."/>
            <person name="Delage L."/>
            <person name="Gobet A."/>
            <person name="Groisillier A."/>
            <person name="Leblanc C."/>
            <person name="Michel G."/>
            <person name="Scornet D."/>
            <person name="Siegel A."/>
            <person name="Tapia J.E."/>
            <person name="Tonon T."/>
        </authorList>
    </citation>
    <scope>NUCLEOTIDE SEQUENCE [LARGE SCALE GENOMIC DNA]</scope>
    <source>
        <strain evidence="5 6">Ec32</strain>
    </source>
</reference>
<keyword evidence="1 5" id="KW-0346">Stress response</keyword>
<gene>
    <name evidence="5" type="ORF">BN1012_Phect793</name>
</gene>
<feature type="domain" description="SHSP" evidence="4">
    <location>
        <begin position="30"/>
        <end position="141"/>
    </location>
</feature>
<dbReference type="Gene3D" id="2.60.40.790">
    <property type="match status" value="1"/>
</dbReference>